<dbReference type="SUPFAM" id="SSF53335">
    <property type="entry name" value="S-adenosyl-L-methionine-dependent methyltransferases"/>
    <property type="match status" value="1"/>
</dbReference>
<evidence type="ECO:0000256" key="1">
    <source>
        <dbReference type="ARBA" id="ARBA00022603"/>
    </source>
</evidence>
<feature type="domain" description="Methyltransferase" evidence="3">
    <location>
        <begin position="44"/>
        <end position="138"/>
    </location>
</feature>
<evidence type="ECO:0000313" key="5">
    <source>
        <dbReference type="Proteomes" id="UP000585272"/>
    </source>
</evidence>
<dbReference type="InterPro" id="IPR029063">
    <property type="entry name" value="SAM-dependent_MTases_sf"/>
</dbReference>
<evidence type="ECO:0000256" key="2">
    <source>
        <dbReference type="ARBA" id="ARBA00022679"/>
    </source>
</evidence>
<reference evidence="4 5" key="1">
    <citation type="submission" date="2020-08" db="EMBL/GenBank/DDBJ databases">
        <title>Genomic Encyclopedia of Archaeal and Bacterial Type Strains, Phase II (KMG-II): from individual species to whole genera.</title>
        <authorList>
            <person name="Goeker M."/>
        </authorList>
    </citation>
    <scope>NUCLEOTIDE SEQUENCE [LARGE SCALE GENOMIC DNA]</scope>
    <source>
        <strain evidence="4 5">DSM 23288</strain>
    </source>
</reference>
<dbReference type="PANTHER" id="PTHR43861:SF1">
    <property type="entry name" value="TRANS-ACONITATE 2-METHYLTRANSFERASE"/>
    <property type="match status" value="1"/>
</dbReference>
<dbReference type="GO" id="GO:0032259">
    <property type="term" value="P:methylation"/>
    <property type="evidence" value="ECO:0007669"/>
    <property type="project" value="UniProtKB-KW"/>
</dbReference>
<gene>
    <name evidence="4" type="ORF">BDZ31_003163</name>
</gene>
<keyword evidence="2 4" id="KW-0808">Transferase</keyword>
<comment type="caution">
    <text evidence="4">The sequence shown here is derived from an EMBL/GenBank/DDBJ whole genome shotgun (WGS) entry which is preliminary data.</text>
</comment>
<evidence type="ECO:0000259" key="3">
    <source>
        <dbReference type="Pfam" id="PF13649"/>
    </source>
</evidence>
<dbReference type="InterPro" id="IPR041698">
    <property type="entry name" value="Methyltransf_25"/>
</dbReference>
<keyword evidence="5" id="KW-1185">Reference proteome</keyword>
<dbReference type="AlphaFoldDB" id="A0A840IHZ0"/>
<accession>A0A840IHZ0</accession>
<dbReference type="CDD" id="cd02440">
    <property type="entry name" value="AdoMet_MTases"/>
    <property type="match status" value="1"/>
</dbReference>
<proteinExistence type="predicted"/>
<protein>
    <submittedName>
        <fullName evidence="4">Trans-aconitate 2-methyltransferase</fullName>
        <ecNumber evidence="4">2.1.1.144</ecNumber>
    </submittedName>
</protein>
<dbReference type="PANTHER" id="PTHR43861">
    <property type="entry name" value="TRANS-ACONITATE 2-METHYLTRANSFERASE-RELATED"/>
    <property type="match status" value="1"/>
</dbReference>
<evidence type="ECO:0000313" key="4">
    <source>
        <dbReference type="EMBL" id="MBB4663568.1"/>
    </source>
</evidence>
<keyword evidence="1 4" id="KW-0489">Methyltransferase</keyword>
<dbReference type="Proteomes" id="UP000585272">
    <property type="component" value="Unassembled WGS sequence"/>
</dbReference>
<dbReference type="RefSeq" id="WP_246345258.1">
    <property type="nucleotide sequence ID" value="NZ_JACHNU010000004.1"/>
</dbReference>
<sequence length="260" mass="28265">MYAMVEGLVTREWDAGSYHRVSTPHQDWGRAVLERLELDGGETVLDLGCGTGRITRALLERLPDGRVIAVDGSAAMVAAARENLPAERATVVHSDLLALDLAGLPGIPADAAISTATFHWIADHDALFARVRDQLRPGAQFVAQCGGAGNLARVRPAIDRVAAGPAFADVFAGWRGPWHYATAEETAAKLERAGFEVADCWLQPWPVTVADPRTFYATVILGAHLDRLPAARRDGFVDAVLEVVPDELDYVRLNWVARRR</sequence>
<organism evidence="4 5">
    <name type="scientific">Conexibacter arvalis</name>
    <dbReference type="NCBI Taxonomy" id="912552"/>
    <lineage>
        <taxon>Bacteria</taxon>
        <taxon>Bacillati</taxon>
        <taxon>Actinomycetota</taxon>
        <taxon>Thermoleophilia</taxon>
        <taxon>Solirubrobacterales</taxon>
        <taxon>Conexibacteraceae</taxon>
        <taxon>Conexibacter</taxon>
    </lineage>
</organism>
<name>A0A840IHZ0_9ACTN</name>
<dbReference type="Gene3D" id="3.40.50.150">
    <property type="entry name" value="Vaccinia Virus protein VP39"/>
    <property type="match status" value="1"/>
</dbReference>
<dbReference type="Pfam" id="PF13649">
    <property type="entry name" value="Methyltransf_25"/>
    <property type="match status" value="1"/>
</dbReference>
<dbReference type="EC" id="2.1.1.144" evidence="4"/>
<dbReference type="EMBL" id="JACHNU010000004">
    <property type="protein sequence ID" value="MBB4663568.1"/>
    <property type="molecule type" value="Genomic_DNA"/>
</dbReference>
<dbReference type="GO" id="GO:0030798">
    <property type="term" value="F:trans-aconitate 2-methyltransferase activity"/>
    <property type="evidence" value="ECO:0007669"/>
    <property type="project" value="UniProtKB-EC"/>
</dbReference>